<dbReference type="Proteomes" id="UP000235145">
    <property type="component" value="Unassembled WGS sequence"/>
</dbReference>
<dbReference type="EMBL" id="NBSK02000009">
    <property type="protein sequence ID" value="KAJ0186060.1"/>
    <property type="molecule type" value="Genomic_DNA"/>
</dbReference>
<evidence type="ECO:0000313" key="2">
    <source>
        <dbReference type="EMBL" id="KAJ0186060.1"/>
    </source>
</evidence>
<dbReference type="Gene3D" id="2.40.50.140">
    <property type="entry name" value="Nucleic acid-binding proteins"/>
    <property type="match status" value="1"/>
</dbReference>
<proteinExistence type="predicted"/>
<gene>
    <name evidence="2" type="ORF">LSAT_V11C900478180</name>
</gene>
<dbReference type="InterPro" id="IPR012340">
    <property type="entry name" value="NA-bd_OB-fold"/>
</dbReference>
<keyword evidence="3" id="KW-1185">Reference proteome</keyword>
<name>A0A9R1UFG7_LACSA</name>
<feature type="domain" description="DNA helicase Pif1-like 2B" evidence="1">
    <location>
        <begin position="347"/>
        <end position="391"/>
    </location>
</feature>
<dbReference type="InterPro" id="IPR049163">
    <property type="entry name" value="Pif1-like_2B_dom"/>
</dbReference>
<dbReference type="PANTHER" id="PTHR23274:SF48">
    <property type="entry name" value="ATP-DEPENDENT DNA HELICASE"/>
    <property type="match status" value="1"/>
</dbReference>
<dbReference type="Pfam" id="PF21530">
    <property type="entry name" value="Pif1_2B_dom"/>
    <property type="match status" value="1"/>
</dbReference>
<reference evidence="2 3" key="1">
    <citation type="journal article" date="2017" name="Nat. Commun.">
        <title>Genome assembly with in vitro proximity ligation data and whole-genome triplication in lettuce.</title>
        <authorList>
            <person name="Reyes-Chin-Wo S."/>
            <person name="Wang Z."/>
            <person name="Yang X."/>
            <person name="Kozik A."/>
            <person name="Arikit S."/>
            <person name="Song C."/>
            <person name="Xia L."/>
            <person name="Froenicke L."/>
            <person name="Lavelle D.O."/>
            <person name="Truco M.J."/>
            <person name="Xia R."/>
            <person name="Zhu S."/>
            <person name="Xu C."/>
            <person name="Xu H."/>
            <person name="Xu X."/>
            <person name="Cox K."/>
            <person name="Korf I."/>
            <person name="Meyers B.C."/>
            <person name="Michelmore R.W."/>
        </authorList>
    </citation>
    <scope>NUCLEOTIDE SEQUENCE [LARGE SCALE GENOMIC DNA]</scope>
    <source>
        <strain evidence="3">cv. Salinas</strain>
        <tissue evidence="2">Seedlings</tissue>
    </source>
</reference>
<protein>
    <recommendedName>
        <fullName evidence="1">DNA helicase Pif1-like 2B domain-containing protein</fullName>
    </recommendedName>
</protein>
<evidence type="ECO:0000313" key="3">
    <source>
        <dbReference type="Proteomes" id="UP000235145"/>
    </source>
</evidence>
<dbReference type="AlphaFoldDB" id="A0A9R1UFG7"/>
<organism evidence="2 3">
    <name type="scientific">Lactuca sativa</name>
    <name type="common">Garden lettuce</name>
    <dbReference type="NCBI Taxonomy" id="4236"/>
    <lineage>
        <taxon>Eukaryota</taxon>
        <taxon>Viridiplantae</taxon>
        <taxon>Streptophyta</taxon>
        <taxon>Embryophyta</taxon>
        <taxon>Tracheophyta</taxon>
        <taxon>Spermatophyta</taxon>
        <taxon>Magnoliopsida</taxon>
        <taxon>eudicotyledons</taxon>
        <taxon>Gunneridae</taxon>
        <taxon>Pentapetalae</taxon>
        <taxon>asterids</taxon>
        <taxon>campanulids</taxon>
        <taxon>Asterales</taxon>
        <taxon>Asteraceae</taxon>
        <taxon>Cichorioideae</taxon>
        <taxon>Cichorieae</taxon>
        <taxon>Lactucinae</taxon>
        <taxon>Lactuca</taxon>
    </lineage>
</organism>
<dbReference type="PANTHER" id="PTHR23274">
    <property type="entry name" value="DNA HELICASE-RELATED"/>
    <property type="match status" value="1"/>
</dbReference>
<evidence type="ECO:0000259" key="1">
    <source>
        <dbReference type="Pfam" id="PF21530"/>
    </source>
</evidence>
<comment type="caution">
    <text evidence="2">The sequence shown here is derived from an EMBL/GenBank/DDBJ whole genome shotgun (WGS) entry which is preliminary data.</text>
</comment>
<dbReference type="SUPFAM" id="SSF52540">
    <property type="entry name" value="P-loop containing nucleoside triphosphate hydrolases"/>
    <property type="match status" value="1"/>
</dbReference>
<dbReference type="InterPro" id="IPR027417">
    <property type="entry name" value="P-loop_NTPase"/>
</dbReference>
<sequence>MQEMNVGNKFYLINIEQIDEDSNIKVQVLKMWNFIKNNTVLSIEMIIMDEESTKYHYSVFIQYFARFGDLLKEDQTYIILKPNMAIVNNGFNATGPVNGFVFVDFNSIIEQTCPRDAFFDVIGQIATFRAFVHLKVTIFGTQAYQMSRYLKTNPKVICVVIVMQFVKLHIWDALNWFSQKLKADDNGDMSEKSITTLPSYSSSYTDQTLKDVLRCRNSSISNIPFGGKIKKNMRLTVGRDLSDMEKIRDFANWLLDIRESKLGGPNDGETIIDIPDDILINDPDDPIGPLIEFVYPLILEKYSSTNYLQEIAILAPKNEIVQEINERLLKKFPGDEFDANLYSPDVLNGLKVSDITNHKLVLKIGVPVMLLRNIDKKNGLCNGTRLQAISLGKHVIEARIISGTNIGNHTFIPRMPLTPSEKNSFKFTRRQFLLAVCFAMTINKSQRQSLSNVGLFLKDPYKF</sequence>
<accession>A0A9R1UFG7</accession>